<dbReference type="EMBL" id="BPQJ01000004">
    <property type="protein sequence ID" value="GJD61103.1"/>
    <property type="molecule type" value="Genomic_DNA"/>
</dbReference>
<accession>A0AA37M311</accession>
<gene>
    <name evidence="1" type="ORF">MPEAHAMD_1243</name>
</gene>
<dbReference type="Proteomes" id="UP001055286">
    <property type="component" value="Unassembled WGS sequence"/>
</dbReference>
<organism evidence="1 2">
    <name type="scientific">Methylobacterium frigidaeris</name>
    <dbReference type="NCBI Taxonomy" id="2038277"/>
    <lineage>
        <taxon>Bacteria</taxon>
        <taxon>Pseudomonadati</taxon>
        <taxon>Pseudomonadota</taxon>
        <taxon>Alphaproteobacteria</taxon>
        <taxon>Hyphomicrobiales</taxon>
        <taxon>Methylobacteriaceae</taxon>
        <taxon>Methylobacterium</taxon>
    </lineage>
</organism>
<dbReference type="AlphaFoldDB" id="A0AA37M311"/>
<evidence type="ECO:0000313" key="1">
    <source>
        <dbReference type="EMBL" id="GJD61103.1"/>
    </source>
</evidence>
<proteinExistence type="predicted"/>
<evidence type="ECO:0000313" key="2">
    <source>
        <dbReference type="Proteomes" id="UP001055286"/>
    </source>
</evidence>
<reference evidence="1" key="2">
    <citation type="submission" date="2021-08" db="EMBL/GenBank/DDBJ databases">
        <authorList>
            <person name="Tani A."/>
            <person name="Ola A."/>
            <person name="Ogura Y."/>
            <person name="Katsura K."/>
            <person name="Hayashi T."/>
        </authorList>
    </citation>
    <scope>NUCLEOTIDE SEQUENCE</scope>
    <source>
        <strain evidence="1">JCM 32048</strain>
    </source>
</reference>
<sequence length="406" mass="47290">MRAKTDSALLVDITSFGHLLVHTDNKNILISHPACIKYFEDKLIEKDFHTLQMFELLSNIVCFEKILVDQIALMAYHESGKMLDFVNNTQAKEFFEFIIFPAESYSRASKAVSALSRELWKHATKRARDTKSPTYLEDLFGYDEARWVDDSTIAHVTNKRLHLDLHYATVKYENLKFNHFNNEIYRSIPGHLGNTGMSVERFYLYLEIARELNLPLMVARDKYKSMHYIGERTGKILAKKLQQNIDYKSTGLDSGLENLQDILVKKALPGIKIKMPLIPDHIIKVARRYNLSIWDATMMIRNDEAVSDFREYLWDARILFSQIRASDAIAYKNLRSEIINIGERISRSNDALDIFKNRKIVSINTSSIPVIGDYLELLNIPRTVKIPFYSMRRPPGYEIFMARWFR</sequence>
<name>A0AA37M311_9HYPH</name>
<protein>
    <submittedName>
        <fullName evidence="1">Uncharacterized protein</fullName>
    </submittedName>
</protein>
<reference evidence="1" key="1">
    <citation type="journal article" date="2016" name="Front. Microbiol.">
        <title>Genome Sequence of the Piezophilic, Mesophilic Sulfate-Reducing Bacterium Desulfovibrio indicus J2T.</title>
        <authorList>
            <person name="Cao J."/>
            <person name="Maignien L."/>
            <person name="Shao Z."/>
            <person name="Alain K."/>
            <person name="Jebbar M."/>
        </authorList>
    </citation>
    <scope>NUCLEOTIDE SEQUENCE</scope>
    <source>
        <strain evidence="1">JCM 32048</strain>
    </source>
</reference>
<keyword evidence="2" id="KW-1185">Reference proteome</keyword>
<comment type="caution">
    <text evidence="1">The sequence shown here is derived from an EMBL/GenBank/DDBJ whole genome shotgun (WGS) entry which is preliminary data.</text>
</comment>